<evidence type="ECO:0000256" key="1">
    <source>
        <dbReference type="SAM" id="MobiDB-lite"/>
    </source>
</evidence>
<reference evidence="2" key="1">
    <citation type="submission" date="2019-08" db="EMBL/GenBank/DDBJ databases">
        <authorList>
            <person name="Kucharzyk K."/>
            <person name="Murdoch R.W."/>
            <person name="Higgins S."/>
            <person name="Loffler F."/>
        </authorList>
    </citation>
    <scope>NUCLEOTIDE SEQUENCE</scope>
</reference>
<gene>
    <name evidence="2" type="ORF">SDC9_209529</name>
</gene>
<organism evidence="2">
    <name type="scientific">bioreactor metagenome</name>
    <dbReference type="NCBI Taxonomy" id="1076179"/>
    <lineage>
        <taxon>unclassified sequences</taxon>
        <taxon>metagenomes</taxon>
        <taxon>ecological metagenomes</taxon>
    </lineage>
</organism>
<name>A0A645JEA5_9ZZZZ</name>
<evidence type="ECO:0000313" key="2">
    <source>
        <dbReference type="EMBL" id="MPN61786.1"/>
    </source>
</evidence>
<feature type="region of interest" description="Disordered" evidence="1">
    <location>
        <begin position="97"/>
        <end position="121"/>
    </location>
</feature>
<dbReference type="AlphaFoldDB" id="A0A645JEA5"/>
<accession>A0A645JEA5</accession>
<comment type="caution">
    <text evidence="2">The sequence shown here is derived from an EMBL/GenBank/DDBJ whole genome shotgun (WGS) entry which is preliminary data.</text>
</comment>
<proteinExistence type="predicted"/>
<dbReference type="EMBL" id="VSSQ01138895">
    <property type="protein sequence ID" value="MPN61786.1"/>
    <property type="molecule type" value="Genomic_DNA"/>
</dbReference>
<sequence length="134" mass="15475">MARRPYDIFLRESSYQWAQLVEKPCFSTKREKVLGSAEPRRVRLSGSEFPKVLKQDIFCRPGQQVSPRPAKNLSHGERTKEFLTAWKRGRLNIGRAFPATGYPDSGQSRSHHNSAQKGDIHQSHRTVTFFFHYA</sequence>
<protein>
    <submittedName>
        <fullName evidence="2">Uncharacterized protein</fullName>
    </submittedName>
</protein>